<keyword evidence="5" id="KW-0233">DNA recombination</keyword>
<evidence type="ECO:0000256" key="2">
    <source>
        <dbReference type="ARBA" id="ARBA00009840"/>
    </source>
</evidence>
<evidence type="ECO:0000256" key="6">
    <source>
        <dbReference type="SAM" id="Coils"/>
    </source>
</evidence>
<reference evidence="8" key="1">
    <citation type="submission" date="2020-01" db="EMBL/GenBank/DDBJ databases">
        <authorList>
            <person name="Rat A."/>
        </authorList>
    </citation>
    <scope>NUCLEOTIDE SEQUENCE</scope>
    <source>
        <strain evidence="8">LMG 28251</strain>
    </source>
</reference>
<evidence type="ECO:0000256" key="1">
    <source>
        <dbReference type="ARBA" id="ARBA00003416"/>
    </source>
</evidence>
<gene>
    <name evidence="8" type="primary">rmuC</name>
    <name evidence="8" type="ORF">GXW79_15615</name>
</gene>
<keyword evidence="7" id="KW-1133">Transmembrane helix</keyword>
<dbReference type="RefSeq" id="WP_211875375.1">
    <property type="nucleotide sequence ID" value="NZ_JAAEDH010000019.1"/>
</dbReference>
<dbReference type="Pfam" id="PF02646">
    <property type="entry name" value="RmuC"/>
    <property type="match status" value="1"/>
</dbReference>
<feature type="transmembrane region" description="Helical" evidence="7">
    <location>
        <begin position="6"/>
        <end position="24"/>
    </location>
</feature>
<evidence type="ECO:0000256" key="4">
    <source>
        <dbReference type="ARBA" id="ARBA00023054"/>
    </source>
</evidence>
<evidence type="ECO:0000313" key="8">
    <source>
        <dbReference type="EMBL" id="MBR0656508.1"/>
    </source>
</evidence>
<evidence type="ECO:0000256" key="5">
    <source>
        <dbReference type="ARBA" id="ARBA00023172"/>
    </source>
</evidence>
<accession>A0AAF1K4C0</accession>
<dbReference type="Proteomes" id="UP001196068">
    <property type="component" value="Unassembled WGS sequence"/>
</dbReference>
<keyword evidence="7" id="KW-0812">Transmembrane</keyword>
<keyword evidence="7" id="KW-0472">Membrane</keyword>
<keyword evidence="9" id="KW-1185">Reference proteome</keyword>
<dbReference type="PANTHER" id="PTHR30563">
    <property type="entry name" value="DNA RECOMBINATION PROTEIN RMUC"/>
    <property type="match status" value="1"/>
</dbReference>
<comment type="similarity">
    <text evidence="2">Belongs to the RmuC family.</text>
</comment>
<dbReference type="AlphaFoldDB" id="A0AAF1K4C0"/>
<proteinExistence type="inferred from homology"/>
<keyword evidence="4 6" id="KW-0175">Coiled coil</keyword>
<dbReference type="EMBL" id="JAAEDH010000019">
    <property type="protein sequence ID" value="MBR0656508.1"/>
    <property type="molecule type" value="Genomic_DNA"/>
</dbReference>
<evidence type="ECO:0000256" key="3">
    <source>
        <dbReference type="ARBA" id="ARBA00021840"/>
    </source>
</evidence>
<dbReference type="PANTHER" id="PTHR30563:SF0">
    <property type="entry name" value="DNA RECOMBINATION PROTEIN RMUC"/>
    <property type="match status" value="1"/>
</dbReference>
<comment type="function">
    <text evidence="1">Involved in DNA recombination.</text>
</comment>
<evidence type="ECO:0000256" key="7">
    <source>
        <dbReference type="SAM" id="Phobius"/>
    </source>
</evidence>
<protein>
    <recommendedName>
        <fullName evidence="3">DNA recombination protein RmuC homolog</fullName>
    </recommendedName>
</protein>
<feature type="coiled-coil region" evidence="6">
    <location>
        <begin position="105"/>
        <end position="202"/>
    </location>
</feature>
<reference evidence="8" key="2">
    <citation type="journal article" date="2021" name="Syst. Appl. Microbiol.">
        <title>Roseomonas hellenica sp. nov., isolated from roots of wild-growing Alkanna tinctoria.</title>
        <authorList>
            <person name="Rat A."/>
            <person name="Naranjo H.D."/>
            <person name="Lebbe L."/>
            <person name="Cnockaert M."/>
            <person name="Krigas N."/>
            <person name="Grigoriadou K."/>
            <person name="Maloupa E."/>
            <person name="Willems A."/>
        </authorList>
    </citation>
    <scope>NUCLEOTIDE SEQUENCE</scope>
    <source>
        <strain evidence="8">LMG 28251</strain>
    </source>
</reference>
<evidence type="ECO:0000313" key="9">
    <source>
        <dbReference type="Proteomes" id="UP001196068"/>
    </source>
</evidence>
<dbReference type="GO" id="GO:0006310">
    <property type="term" value="P:DNA recombination"/>
    <property type="evidence" value="ECO:0007669"/>
    <property type="project" value="UniProtKB-KW"/>
</dbReference>
<dbReference type="InterPro" id="IPR003798">
    <property type="entry name" value="DNA_recombination_RmuC"/>
</dbReference>
<sequence length="502" mass="54270">MTPDAMILLGAIALVFVLVLVLVLRRGDAEGLARLQERLGALQAEVRAEVQRGTAEIGEKTAAFTLDQARAANAGQAETRAALDAQKSALSEQVAALQLAQAGGIAALRTSLAEAEARQQKTQGEQRETLSEQIAALKRDLAQALADQRNSLTEAETRQQKALTEQMTTARDLIERKATESREALEAKLKELREANDARLADIQKSVNEQLATAVEKQMTESFARVIDQFNAIQAMMGNVTAVATQVGDLKRLFGNVKTRGGWGETQVKALLDDILPAGSYETNVKLRDDSADAVEFAILMPTTGEERVFLAVDAKFPVEDYERLMNAWDAADPVAEAQARRGLEVRVRGEAAKIGSKYICPPRTVEFGVMYLPTEGLYAEIARIPGLIDDIGRTHRVLVLGPSLLPAMLRTIQLGHVTLALSKNAEGVRELLSATKAEMGKMDAVLGALSKQVGTVSNTIGRAQTRTRAITRKLRGVEAMPGDQSEALLEIDADIAEEAEP</sequence>
<name>A0AAF1K4C0_9PROT</name>
<organism evidence="8 9">
    <name type="scientific">Plastoroseomonas arctica</name>
    <dbReference type="NCBI Taxonomy" id="1509237"/>
    <lineage>
        <taxon>Bacteria</taxon>
        <taxon>Pseudomonadati</taxon>
        <taxon>Pseudomonadota</taxon>
        <taxon>Alphaproteobacteria</taxon>
        <taxon>Acetobacterales</taxon>
        <taxon>Acetobacteraceae</taxon>
        <taxon>Plastoroseomonas</taxon>
    </lineage>
</organism>
<comment type="caution">
    <text evidence="8">The sequence shown here is derived from an EMBL/GenBank/DDBJ whole genome shotgun (WGS) entry which is preliminary data.</text>
</comment>